<evidence type="ECO:0000256" key="6">
    <source>
        <dbReference type="ARBA" id="ARBA00022723"/>
    </source>
</evidence>
<evidence type="ECO:0000259" key="11">
    <source>
        <dbReference type="PROSITE" id="PS51669"/>
    </source>
</evidence>
<evidence type="ECO:0000256" key="1">
    <source>
        <dbReference type="ARBA" id="ARBA00001942"/>
    </source>
</evidence>
<dbReference type="InterPro" id="IPR050123">
    <property type="entry name" value="Prok_molybdopt-oxidoreductase"/>
</dbReference>
<feature type="domain" description="4Fe-4S Mo/W bis-MGD-type" evidence="11">
    <location>
        <begin position="39"/>
        <end position="95"/>
    </location>
</feature>
<comment type="similarity">
    <text evidence="3">Belongs to the prokaryotic molybdopterin-containing oxidoreductase family. NasA/NapA/NarB subfamily.</text>
</comment>
<keyword evidence="13" id="KW-1185">Reference proteome</keyword>
<dbReference type="AlphaFoldDB" id="A0AAN8IIY0"/>
<proteinExistence type="inferred from homology"/>
<evidence type="ECO:0000256" key="7">
    <source>
        <dbReference type="ARBA" id="ARBA00023002"/>
    </source>
</evidence>
<protein>
    <recommendedName>
        <fullName evidence="11">4Fe-4S Mo/W bis-MGD-type domain-containing protein</fullName>
    </recommendedName>
</protein>
<dbReference type="PANTHER" id="PTHR43105:SF10">
    <property type="entry name" value="NADH-QUINONE OXIDOREDUCTASE SUBUNIT G"/>
    <property type="match status" value="1"/>
</dbReference>
<dbReference type="Pfam" id="PF01568">
    <property type="entry name" value="Molydop_binding"/>
    <property type="match status" value="1"/>
</dbReference>
<keyword evidence="10" id="KW-0534">Nitrate assimilation</keyword>
<comment type="cofactor">
    <cofactor evidence="1">
        <name>Mo-bis(molybdopterin guanine dinucleotide)</name>
        <dbReference type="ChEBI" id="CHEBI:60539"/>
    </cofactor>
</comment>
<dbReference type="Gene3D" id="2.40.40.20">
    <property type="match status" value="1"/>
</dbReference>
<keyword evidence="5" id="KW-0500">Molybdenum</keyword>
<dbReference type="GO" id="GO:0016491">
    <property type="term" value="F:oxidoreductase activity"/>
    <property type="evidence" value="ECO:0007669"/>
    <property type="project" value="UniProtKB-KW"/>
</dbReference>
<dbReference type="Pfam" id="PF04879">
    <property type="entry name" value="Molybdop_Fe4S4"/>
    <property type="match status" value="1"/>
</dbReference>
<evidence type="ECO:0000313" key="12">
    <source>
        <dbReference type="EMBL" id="KAK5949552.1"/>
    </source>
</evidence>
<reference evidence="12 13" key="1">
    <citation type="submission" date="2022-12" db="EMBL/GenBank/DDBJ databases">
        <title>Genomic features and morphological characterization of a novel Knufia sp. strain isolated from spacecraft assembly facility.</title>
        <authorList>
            <person name="Teixeira M."/>
            <person name="Chander A.M."/>
            <person name="Stajich J.E."/>
            <person name="Venkateswaran K."/>
        </authorList>
    </citation>
    <scope>NUCLEOTIDE SEQUENCE [LARGE SCALE GENOMIC DNA]</scope>
    <source>
        <strain evidence="12 13">FJI-L2-BK-P2</strain>
    </source>
</reference>
<name>A0AAN8IIY0_9EURO</name>
<evidence type="ECO:0000256" key="5">
    <source>
        <dbReference type="ARBA" id="ARBA00022505"/>
    </source>
</evidence>
<evidence type="ECO:0000256" key="8">
    <source>
        <dbReference type="ARBA" id="ARBA00023004"/>
    </source>
</evidence>
<keyword evidence="7" id="KW-0560">Oxidoreductase</keyword>
<dbReference type="InterPro" id="IPR009010">
    <property type="entry name" value="Asp_de-COase-like_dom_sf"/>
</dbReference>
<dbReference type="Gene3D" id="2.20.25.90">
    <property type="entry name" value="ADC-like domains"/>
    <property type="match status" value="1"/>
</dbReference>
<comment type="caution">
    <text evidence="12">The sequence shown here is derived from an EMBL/GenBank/DDBJ whole genome shotgun (WGS) entry which is preliminary data.</text>
</comment>
<dbReference type="InterPro" id="IPR006656">
    <property type="entry name" value="Mopterin_OxRdtase"/>
</dbReference>
<dbReference type="EMBL" id="JAKLMC020000034">
    <property type="protein sequence ID" value="KAK5949552.1"/>
    <property type="molecule type" value="Genomic_DNA"/>
</dbReference>
<dbReference type="GO" id="GO:0043546">
    <property type="term" value="F:molybdopterin cofactor binding"/>
    <property type="evidence" value="ECO:0007669"/>
    <property type="project" value="InterPro"/>
</dbReference>
<dbReference type="InterPro" id="IPR006963">
    <property type="entry name" value="Mopterin_OxRdtase_4Fe-4S_dom"/>
</dbReference>
<evidence type="ECO:0000256" key="2">
    <source>
        <dbReference type="ARBA" id="ARBA00001966"/>
    </source>
</evidence>
<evidence type="ECO:0000256" key="4">
    <source>
        <dbReference type="ARBA" id="ARBA00022485"/>
    </source>
</evidence>
<keyword evidence="6" id="KW-0479">Metal-binding</keyword>
<organism evidence="12 13">
    <name type="scientific">Knufia fluminis</name>
    <dbReference type="NCBI Taxonomy" id="191047"/>
    <lineage>
        <taxon>Eukaryota</taxon>
        <taxon>Fungi</taxon>
        <taxon>Dikarya</taxon>
        <taxon>Ascomycota</taxon>
        <taxon>Pezizomycotina</taxon>
        <taxon>Eurotiomycetes</taxon>
        <taxon>Chaetothyriomycetidae</taxon>
        <taxon>Chaetothyriales</taxon>
        <taxon>Trichomeriaceae</taxon>
        <taxon>Knufia</taxon>
    </lineage>
</organism>
<dbReference type="PANTHER" id="PTHR43105">
    <property type="entry name" value="RESPIRATORY NITRATE REDUCTASE"/>
    <property type="match status" value="1"/>
</dbReference>
<dbReference type="InterPro" id="IPR006657">
    <property type="entry name" value="MoPterin_dinucl-bd_dom"/>
</dbReference>
<evidence type="ECO:0000256" key="10">
    <source>
        <dbReference type="ARBA" id="ARBA00023063"/>
    </source>
</evidence>
<dbReference type="CDD" id="cd02791">
    <property type="entry name" value="MopB_CT_Nitrate-R-NapA-like"/>
    <property type="match status" value="1"/>
</dbReference>
<keyword evidence="4" id="KW-0004">4Fe-4S</keyword>
<gene>
    <name evidence="12" type="ORF">OHC33_009359</name>
</gene>
<dbReference type="Pfam" id="PF00384">
    <property type="entry name" value="Molybdopterin"/>
    <property type="match status" value="1"/>
</dbReference>
<dbReference type="GO" id="GO:0051539">
    <property type="term" value="F:4 iron, 4 sulfur cluster binding"/>
    <property type="evidence" value="ECO:0007669"/>
    <property type="project" value="UniProtKB-KW"/>
</dbReference>
<dbReference type="SUPFAM" id="SSF53706">
    <property type="entry name" value="Formate dehydrogenase/DMSO reductase, domains 1-3"/>
    <property type="match status" value="1"/>
</dbReference>
<sequence>MGSMNYSTRDAVEDIWGPRKGYKGTWPSRVDANYDEEPEKWVTSACVMCSNGCGLDIGVKDGKIVGVRGREIDRVNHGRLGPKGLYSWRSLSHPDRLKYPMIRKHGKLERATWDEAMSLIVERTKNIQERLTNHGIGFYTTGQLFLEEYYALAMVGKAGLNTLHMDGNTRLCTATAAASMRENFGSDGQPGSYTDIDHTSCIMLVGHNMSATQTVLWSRILDRLAGPDPPQIIVIDPRKSNSAKKATLHLAPRIGTNCALLNGIEHLLFKKGYINEEFVSKHVVNREKLANVVKEYPPDVVSKITGVPEADIERAADILGKTPSLLSTALQGVYQSNQATASACQINNINLLLGHIGKPGSGIFQMNGQPTAQNNREAGCDGEFPGFRNFLNPNHMQELADLWNIELTRLPHWNQPTHIENMMTYIDSGLIEMLWVNGTNPLVSLPNLPKVRETLTKQGLFLVVQDIFPNETTAIADVVLPAAAWGEKTGCFTNVDRTVHISHKAVEPPGEAKADMDIFIDFGERMDFKGKDGSPLFSFKTPEEAFKAWQGVSKGRPCDYSGMSYEKLSQGTGIQWPCNEEHPNGTERLFSDGKFFTDTEYCEDFGHDLETGAPVTKAQYEAVNPGGRAILKECHYLPETEATNDEYPLQLSTGRRTRHFHTRTKTGRTKELQDADPDNYIQISEHDAKHLDIQEGDMVLAESRRGKIEVVARVGDIQVGQVFTPMHYGYFDTHDGRARAANELTQERWDPVSKQPMFKSGAVRVTKIPPGEVKIHAPEQQTPTVKNLEQQSSKFDDPGDVHGDEKLERMLEYWLGATFTSFDTLQDICDHIIPRVKGVDFEIGAGMSVMHRITTACIDKLKPITEKYEINEQLGHDVSTGLKDRLFPEAIMDLSGSPAYDVLIVLQSFYLFLGHIEAHLFALQPTSQAAWDKDFNECIKFLTEQNEKMQAWTKQQLHSRGPQTLLVPCKQAVGLRERIGKRQRRDQEGQNMP</sequence>
<dbReference type="PROSITE" id="PS51669">
    <property type="entry name" value="4FE4S_MOW_BIS_MGD"/>
    <property type="match status" value="1"/>
</dbReference>
<dbReference type="Gene3D" id="3.40.50.740">
    <property type="match status" value="1"/>
</dbReference>
<dbReference type="SUPFAM" id="SSF50692">
    <property type="entry name" value="ADC-like"/>
    <property type="match status" value="1"/>
</dbReference>
<keyword evidence="8" id="KW-0408">Iron</keyword>
<evidence type="ECO:0000256" key="9">
    <source>
        <dbReference type="ARBA" id="ARBA00023014"/>
    </source>
</evidence>
<evidence type="ECO:0000256" key="3">
    <source>
        <dbReference type="ARBA" id="ARBA00008747"/>
    </source>
</evidence>
<dbReference type="GO" id="GO:0042128">
    <property type="term" value="P:nitrate assimilation"/>
    <property type="evidence" value="ECO:0007669"/>
    <property type="project" value="UniProtKB-KW"/>
</dbReference>
<accession>A0AAN8IIY0</accession>
<evidence type="ECO:0000313" key="13">
    <source>
        <dbReference type="Proteomes" id="UP001316803"/>
    </source>
</evidence>
<keyword evidence="9" id="KW-0411">Iron-sulfur</keyword>
<dbReference type="CDD" id="cd02754">
    <property type="entry name" value="MopB_Nitrate-R-NapA-like"/>
    <property type="match status" value="1"/>
</dbReference>
<dbReference type="InterPro" id="IPR041957">
    <property type="entry name" value="CT_Nitrate-R-NapA-like"/>
</dbReference>
<comment type="cofactor">
    <cofactor evidence="2">
        <name>[4Fe-4S] cluster</name>
        <dbReference type="ChEBI" id="CHEBI:49883"/>
    </cofactor>
</comment>
<dbReference type="Proteomes" id="UP001316803">
    <property type="component" value="Unassembled WGS sequence"/>
</dbReference>
<dbReference type="GO" id="GO:0046872">
    <property type="term" value="F:metal ion binding"/>
    <property type="evidence" value="ECO:0007669"/>
    <property type="project" value="UniProtKB-KW"/>
</dbReference>
<dbReference type="Gene3D" id="3.40.228.10">
    <property type="entry name" value="Dimethylsulfoxide Reductase, domain 2"/>
    <property type="match status" value="1"/>
</dbReference>
<dbReference type="SMART" id="SM00926">
    <property type="entry name" value="Molybdop_Fe4S4"/>
    <property type="match status" value="1"/>
</dbReference>